<evidence type="ECO:0000256" key="5">
    <source>
        <dbReference type="ARBA" id="ARBA00014880"/>
    </source>
</evidence>
<comment type="subcellular location">
    <subcellularLocation>
        <location evidence="3">Cytoplasm</location>
    </subcellularLocation>
    <subcellularLocation>
        <location evidence="2">Nucleus</location>
    </subcellularLocation>
</comment>
<dbReference type="GO" id="GO:0046872">
    <property type="term" value="F:metal ion binding"/>
    <property type="evidence" value="ECO:0007669"/>
    <property type="project" value="UniProtKB-KW"/>
</dbReference>
<name>A0AAD4U7M4_OVIAM</name>
<reference evidence="17" key="1">
    <citation type="submission" date="2022-03" db="EMBL/GenBank/DDBJ databases">
        <title>Genomic analyses of argali, domestic sheep and their hybrids provide insights into chromosomal evolution, heterosis and genetic basis of agronomic traits.</title>
        <authorList>
            <person name="Li M."/>
        </authorList>
    </citation>
    <scope>NUCLEOTIDE SEQUENCE</scope>
    <source>
        <strain evidence="17">CAU-MHL-2022a</strain>
        <tissue evidence="17">Skin</tissue>
    </source>
</reference>
<keyword evidence="15" id="KW-0812">Transmembrane</keyword>
<evidence type="ECO:0000256" key="14">
    <source>
        <dbReference type="ARBA" id="ARBA00076748"/>
    </source>
</evidence>
<comment type="cofactor">
    <cofactor evidence="1">
        <name>a divalent metal cation</name>
        <dbReference type="ChEBI" id="CHEBI:60240"/>
    </cofactor>
</comment>
<dbReference type="InterPro" id="IPR000555">
    <property type="entry name" value="JAMM/MPN+_dom"/>
</dbReference>
<dbReference type="InterPro" id="IPR037518">
    <property type="entry name" value="MPN"/>
</dbReference>
<keyword evidence="10" id="KW-0378">Hydrolase</keyword>
<evidence type="ECO:0000313" key="17">
    <source>
        <dbReference type="EMBL" id="KAI4539737.1"/>
    </source>
</evidence>
<dbReference type="SUPFAM" id="SSF102712">
    <property type="entry name" value="JAB1/MPN domain"/>
    <property type="match status" value="1"/>
</dbReference>
<dbReference type="InterPro" id="IPR040961">
    <property type="entry name" value="CSN5_C"/>
</dbReference>
<evidence type="ECO:0000313" key="18">
    <source>
        <dbReference type="Proteomes" id="UP001214576"/>
    </source>
</evidence>
<keyword evidence="11" id="KW-0862">Zinc</keyword>
<evidence type="ECO:0000256" key="4">
    <source>
        <dbReference type="ARBA" id="ARBA00006008"/>
    </source>
</evidence>
<dbReference type="Pfam" id="PF18323">
    <property type="entry name" value="CSN5_C"/>
    <property type="match status" value="1"/>
</dbReference>
<keyword evidence="7" id="KW-0645">Protease</keyword>
<keyword evidence="15" id="KW-1133">Transmembrane helix</keyword>
<feature type="domain" description="MPN" evidence="16">
    <location>
        <begin position="55"/>
        <end position="187"/>
    </location>
</feature>
<dbReference type="AlphaFoldDB" id="A0AAD4U7M4"/>
<accession>A0AAD4U7M4</accession>
<evidence type="ECO:0000256" key="11">
    <source>
        <dbReference type="ARBA" id="ARBA00022833"/>
    </source>
</evidence>
<evidence type="ECO:0000256" key="7">
    <source>
        <dbReference type="ARBA" id="ARBA00022670"/>
    </source>
</evidence>
<evidence type="ECO:0000256" key="8">
    <source>
        <dbReference type="ARBA" id="ARBA00022723"/>
    </source>
</evidence>
<keyword evidence="6" id="KW-0963">Cytoplasm</keyword>
<protein>
    <recommendedName>
        <fullName evidence="5">COP9 signalosome complex subunit 5</fullName>
    </recommendedName>
    <alternativeName>
        <fullName evidence="14">Jun activation domain-binding protein 1</fullName>
    </alternativeName>
</protein>
<keyword evidence="8" id="KW-0479">Metal-binding</keyword>
<evidence type="ECO:0000259" key="16">
    <source>
        <dbReference type="PROSITE" id="PS50249"/>
    </source>
</evidence>
<evidence type="ECO:0000256" key="6">
    <source>
        <dbReference type="ARBA" id="ARBA00022490"/>
    </source>
</evidence>
<keyword evidence="9" id="KW-0736">Signalosome</keyword>
<evidence type="ECO:0000256" key="9">
    <source>
        <dbReference type="ARBA" id="ARBA00022790"/>
    </source>
</evidence>
<dbReference type="Pfam" id="PF01398">
    <property type="entry name" value="JAB"/>
    <property type="match status" value="1"/>
</dbReference>
<evidence type="ECO:0000256" key="12">
    <source>
        <dbReference type="ARBA" id="ARBA00023049"/>
    </source>
</evidence>
<evidence type="ECO:0000256" key="3">
    <source>
        <dbReference type="ARBA" id="ARBA00004496"/>
    </source>
</evidence>
<dbReference type="InterPro" id="IPR050242">
    <property type="entry name" value="JAMM_MPN+_peptidase_M67A"/>
</dbReference>
<comment type="similarity">
    <text evidence="4">Belongs to the peptidase M67A family. CSN5 subfamily.</text>
</comment>
<comment type="caution">
    <text evidence="17">The sequence shown here is derived from an EMBL/GenBank/DDBJ whole genome shotgun (WGS) entry which is preliminary data.</text>
</comment>
<dbReference type="GO" id="GO:0008237">
    <property type="term" value="F:metallopeptidase activity"/>
    <property type="evidence" value="ECO:0007669"/>
    <property type="project" value="UniProtKB-KW"/>
</dbReference>
<keyword evidence="13" id="KW-0539">Nucleus</keyword>
<dbReference type="GO" id="GO:0006508">
    <property type="term" value="P:proteolysis"/>
    <property type="evidence" value="ECO:0007669"/>
    <property type="project" value="UniProtKB-KW"/>
</dbReference>
<dbReference type="GO" id="GO:0008180">
    <property type="term" value="C:COP9 signalosome"/>
    <property type="evidence" value="ECO:0007669"/>
    <property type="project" value="UniProtKB-KW"/>
</dbReference>
<evidence type="ECO:0000256" key="15">
    <source>
        <dbReference type="SAM" id="Phobius"/>
    </source>
</evidence>
<evidence type="ECO:0000256" key="2">
    <source>
        <dbReference type="ARBA" id="ARBA00004123"/>
    </source>
</evidence>
<gene>
    <name evidence="17" type="ORF">MG293_010132</name>
</gene>
<keyword evidence="12" id="KW-0482">Metalloprotease</keyword>
<evidence type="ECO:0000256" key="10">
    <source>
        <dbReference type="ARBA" id="ARBA00022801"/>
    </source>
</evidence>
<dbReference type="EMBL" id="JAKZEL010000010">
    <property type="protein sequence ID" value="KAI4539737.1"/>
    <property type="molecule type" value="Genomic_DNA"/>
</dbReference>
<keyword evidence="18" id="KW-1185">Reference proteome</keyword>
<dbReference type="PANTHER" id="PTHR10410">
    <property type="entry name" value="EUKARYOTIC TRANSLATION INITIATION FACTOR 3 -RELATED"/>
    <property type="match status" value="1"/>
</dbReference>
<dbReference type="FunFam" id="3.40.140.10:FF:000203">
    <property type="entry name" value="COP9 signalosome complex subunit 5"/>
    <property type="match status" value="1"/>
</dbReference>
<proteinExistence type="inferred from homology"/>
<evidence type="ECO:0000256" key="1">
    <source>
        <dbReference type="ARBA" id="ARBA00001968"/>
    </source>
</evidence>
<dbReference type="Proteomes" id="UP001214576">
    <property type="component" value="Unassembled WGS sequence"/>
</dbReference>
<evidence type="ECO:0000256" key="13">
    <source>
        <dbReference type="ARBA" id="ARBA00023242"/>
    </source>
</evidence>
<dbReference type="PROSITE" id="PS50249">
    <property type="entry name" value="MPN"/>
    <property type="match status" value="1"/>
</dbReference>
<feature type="transmembrane region" description="Helical" evidence="15">
    <location>
        <begin position="165"/>
        <end position="186"/>
    </location>
</feature>
<organism evidence="17 18">
    <name type="scientific">Ovis ammon polii</name>
    <dbReference type="NCBI Taxonomy" id="230172"/>
    <lineage>
        <taxon>Eukaryota</taxon>
        <taxon>Metazoa</taxon>
        <taxon>Chordata</taxon>
        <taxon>Craniata</taxon>
        <taxon>Vertebrata</taxon>
        <taxon>Euteleostomi</taxon>
        <taxon>Mammalia</taxon>
        <taxon>Eutheria</taxon>
        <taxon>Laurasiatheria</taxon>
        <taxon>Artiodactyla</taxon>
        <taxon>Ruminantia</taxon>
        <taxon>Pecora</taxon>
        <taxon>Bovidae</taxon>
        <taxon>Caprinae</taxon>
        <taxon>Ovis</taxon>
    </lineage>
</organism>
<dbReference type="SMART" id="SM00232">
    <property type="entry name" value="JAB_MPN"/>
    <property type="match status" value="1"/>
</dbReference>
<dbReference type="CDD" id="cd08069">
    <property type="entry name" value="MPN_RPN11_CSN5"/>
    <property type="match status" value="1"/>
</dbReference>
<sequence length="297" mass="33646">MAASGSGMAQKTWELANNMQEAQSVDEIYKYDKKQQQEILAAKPWTKDHHYFKYCKISALALLKMVMHARSGGNLEVMGLMLGKVDGETMIIMDSFALPVEGTETRVNAQAAAYEYMAAYIENAKQVGRLENAIGWYHSHPGYGCWLSGIDVSTQMLNQQFQEPFVAVVVSIFTINLWFCFIRYYALEVSYFKSSLDRKLLELLWNKYWVNTLSSSSLLTNADYTTGQVFDLSEKLEQSEAQLGRGSFMLGLETHDRKSEDKLAKATRDSCKTTIEAIHGLMSQVIKDKLFNQINIS</sequence>
<dbReference type="GO" id="GO:0005737">
    <property type="term" value="C:cytoplasm"/>
    <property type="evidence" value="ECO:0007669"/>
    <property type="project" value="UniProtKB-SubCell"/>
</dbReference>
<dbReference type="Gene3D" id="3.40.140.10">
    <property type="entry name" value="Cytidine Deaminase, domain 2"/>
    <property type="match status" value="1"/>
</dbReference>
<keyword evidence="15" id="KW-0472">Membrane</keyword>